<proteinExistence type="predicted"/>
<reference evidence="1 2" key="1">
    <citation type="submission" date="2020-08" db="EMBL/GenBank/DDBJ databases">
        <title>Sequencing the genomes of 1000 actinobacteria strains.</title>
        <authorList>
            <person name="Klenk H.-P."/>
        </authorList>
    </citation>
    <scope>NUCLEOTIDE SEQUENCE [LARGE SCALE GENOMIC DNA]</scope>
    <source>
        <strain evidence="1 2">DSM 45298</strain>
    </source>
</reference>
<dbReference type="Proteomes" id="UP000551501">
    <property type="component" value="Unassembled WGS sequence"/>
</dbReference>
<sequence>MGTKALSACGHATVRGEGHLWRLKITTDVESWIRFDKHCAVDALNALAEALMARPELFNEGDALALADRLVDWTEHADRQ</sequence>
<accession>A0A840F044</accession>
<dbReference type="AlphaFoldDB" id="A0A840F044"/>
<protein>
    <submittedName>
        <fullName evidence="1">Uncharacterized protein</fullName>
    </submittedName>
</protein>
<comment type="caution">
    <text evidence="1">The sequence shown here is derived from an EMBL/GenBank/DDBJ whole genome shotgun (WGS) entry which is preliminary data.</text>
</comment>
<dbReference type="EMBL" id="JACIFP010000001">
    <property type="protein sequence ID" value="MBB4134639.1"/>
    <property type="molecule type" value="Genomic_DNA"/>
</dbReference>
<keyword evidence="2" id="KW-1185">Reference proteome</keyword>
<gene>
    <name evidence="1" type="ORF">BKA16_001191</name>
</gene>
<organism evidence="1 2">
    <name type="scientific">Gordonia humi</name>
    <dbReference type="NCBI Taxonomy" id="686429"/>
    <lineage>
        <taxon>Bacteria</taxon>
        <taxon>Bacillati</taxon>
        <taxon>Actinomycetota</taxon>
        <taxon>Actinomycetes</taxon>
        <taxon>Mycobacteriales</taxon>
        <taxon>Gordoniaceae</taxon>
        <taxon>Gordonia</taxon>
    </lineage>
</organism>
<name>A0A840F044_9ACTN</name>
<evidence type="ECO:0000313" key="2">
    <source>
        <dbReference type="Proteomes" id="UP000551501"/>
    </source>
</evidence>
<evidence type="ECO:0000313" key="1">
    <source>
        <dbReference type="EMBL" id="MBB4134639.1"/>
    </source>
</evidence>